<protein>
    <submittedName>
        <fullName evidence="1">RNA-binding (RRM/RBD/RNP motifs) family protein</fullName>
    </submittedName>
</protein>
<evidence type="ECO:0000313" key="1">
    <source>
        <dbReference type="EMBL" id="AQK66484.1"/>
    </source>
</evidence>
<reference evidence="1" key="1">
    <citation type="submission" date="2015-12" db="EMBL/GenBank/DDBJ databases">
        <title>Update maize B73 reference genome by single molecule sequencing technologies.</title>
        <authorList>
            <consortium name="Maize Genome Sequencing Project"/>
            <person name="Ware D."/>
        </authorList>
    </citation>
    <scope>NUCLEOTIDE SEQUENCE</scope>
    <source>
        <tissue evidence="1">Seedling</tissue>
    </source>
</reference>
<organism evidence="1">
    <name type="scientific">Zea mays</name>
    <name type="common">Maize</name>
    <dbReference type="NCBI Taxonomy" id="4577"/>
    <lineage>
        <taxon>Eukaryota</taxon>
        <taxon>Viridiplantae</taxon>
        <taxon>Streptophyta</taxon>
        <taxon>Embryophyta</taxon>
        <taxon>Tracheophyta</taxon>
        <taxon>Spermatophyta</taxon>
        <taxon>Magnoliopsida</taxon>
        <taxon>Liliopsida</taxon>
        <taxon>Poales</taxon>
        <taxon>Poaceae</taxon>
        <taxon>PACMAD clade</taxon>
        <taxon>Panicoideae</taxon>
        <taxon>Andropogonodae</taxon>
        <taxon>Andropogoneae</taxon>
        <taxon>Tripsacinae</taxon>
        <taxon>Zea</taxon>
    </lineage>
</organism>
<name>A0A1D6GU21_MAIZE</name>
<accession>A0A1D6GU21</accession>
<dbReference type="EMBL" id="CM000781">
    <property type="protein sequence ID" value="AQK66484.1"/>
    <property type="molecule type" value="Genomic_DNA"/>
</dbReference>
<sequence length="69" mass="8326">MFRWFYVSVLSVRILTVIDIFLFELILSRFLVNPVSGRTDFNFVFVLKCKSENSRKFIPTNLVFFVRWL</sequence>
<proteinExistence type="predicted"/>
<dbReference type="AlphaFoldDB" id="A0A1D6GU21"/>
<gene>
    <name evidence="1" type="ORF">ZEAMMB73_Zm00001d014533</name>
</gene>